<dbReference type="PANTHER" id="PTHR30221:SF1">
    <property type="entry name" value="SMALL-CONDUCTANCE MECHANOSENSITIVE CHANNEL"/>
    <property type="match status" value="1"/>
</dbReference>
<organism evidence="4 5">
    <name type="scientific">Terriglobus roseus</name>
    <dbReference type="NCBI Taxonomy" id="392734"/>
    <lineage>
        <taxon>Bacteria</taxon>
        <taxon>Pseudomonadati</taxon>
        <taxon>Acidobacteriota</taxon>
        <taxon>Terriglobia</taxon>
        <taxon>Terriglobales</taxon>
        <taxon>Acidobacteriaceae</taxon>
        <taxon>Terriglobus</taxon>
    </lineage>
</organism>
<feature type="region of interest" description="Disordered" evidence="1">
    <location>
        <begin position="155"/>
        <end position="188"/>
    </location>
</feature>
<feature type="transmembrane region" description="Helical" evidence="2">
    <location>
        <begin position="419"/>
        <end position="440"/>
    </location>
</feature>
<feature type="signal peptide" evidence="3">
    <location>
        <begin position="1"/>
        <end position="32"/>
    </location>
</feature>
<dbReference type="GO" id="GO:0008381">
    <property type="term" value="F:mechanosensitive monoatomic ion channel activity"/>
    <property type="evidence" value="ECO:0007669"/>
    <property type="project" value="InterPro"/>
</dbReference>
<evidence type="ECO:0000256" key="3">
    <source>
        <dbReference type="SAM" id="SignalP"/>
    </source>
</evidence>
<dbReference type="RefSeq" id="WP_231966419.1">
    <property type="nucleotide sequence ID" value="NZ_LT629690.1"/>
</dbReference>
<dbReference type="EMBL" id="LT629690">
    <property type="protein sequence ID" value="SDF37035.1"/>
    <property type="molecule type" value="Genomic_DNA"/>
</dbReference>
<dbReference type="Proteomes" id="UP000182427">
    <property type="component" value="Chromosome I"/>
</dbReference>
<dbReference type="AlphaFoldDB" id="A0A1G7KIR8"/>
<evidence type="ECO:0000313" key="4">
    <source>
        <dbReference type="EMBL" id="SDF37035.1"/>
    </source>
</evidence>
<evidence type="ECO:0000313" key="5">
    <source>
        <dbReference type="Proteomes" id="UP000182427"/>
    </source>
</evidence>
<accession>A0A1G7KIR8</accession>
<feature type="transmembrane region" description="Helical" evidence="2">
    <location>
        <begin position="460"/>
        <end position="481"/>
    </location>
</feature>
<dbReference type="InterPro" id="IPR023408">
    <property type="entry name" value="MscS_beta-dom_sf"/>
</dbReference>
<dbReference type="InterPro" id="IPR045275">
    <property type="entry name" value="MscS_archaea/bacteria_type"/>
</dbReference>
<sequence>MRNRIQHGMKFASSAAWKFAALLIVSSLPAVSQTSAGTTATDTAKTTSAATAAPANATAQSAAPAKSTASTQTLPQQIASLPTLANPGIDTAAQGKAILEHLNDVLRFYRASTTQIQKVGEPSDALYGEQASQHAAQIGQTAFQSARNLAALFNRLQPGNTPSGGSQPAEDADSDDAQPQEPTTAQRLTAARARVQARIADLSAQDAALDKQISTAKGKALAPLQQRDEQLEGQLELQKAMLDAMTRVSSMADAQTATGLVGDVERLLRAAPELASATRPVAAPPVLESLSAVRDSGVSTQAIALFQLLGARKDIDNRIHDLDALKKQATDLRAPLLSLLRSTIQQGNAAMQAPANLSDAEALRATRKHYDTLSSTFRVLSTATLPSSQEVLLLESARANLTAWRTVVNAEYSTLLRALLVRVVSIAVALLVLFIVSGIWQRLTVKYVRDIRRRRQILIIRRIVLGFLTGMVLIFGFVTQFSSLATFAGFITAGIAVGLQTILLSVAAYFFIVGRYGVRVGDRITVAGVTGDVIEVGLVRFYMSELTGTGTEFHPTGRVAVFANSVLFQSGTPLYKQMPGTEYAWHELTVKLKPNADYRAATDVILRAVTNTYNTYRAAIEAQHQSVEQWMDAAVEQPGIEPRLQLTDAGLQYAVLFPVEIKNASSTDEAMIHALLHDMENNEAVKNAILAPPQVKAVVKG</sequence>
<keyword evidence="2" id="KW-0812">Transmembrane</keyword>
<protein>
    <submittedName>
        <fullName evidence="4">Small-conductance mechanosensitive channel</fullName>
    </submittedName>
</protein>
<keyword evidence="2" id="KW-0472">Membrane</keyword>
<feature type="compositionally biased region" description="Polar residues" evidence="1">
    <location>
        <begin position="157"/>
        <end position="166"/>
    </location>
</feature>
<feature type="region of interest" description="Disordered" evidence="1">
    <location>
        <begin position="51"/>
        <end position="73"/>
    </location>
</feature>
<proteinExistence type="predicted"/>
<dbReference type="Gene3D" id="2.30.30.60">
    <property type="match status" value="1"/>
</dbReference>
<dbReference type="PANTHER" id="PTHR30221">
    <property type="entry name" value="SMALL-CONDUCTANCE MECHANOSENSITIVE CHANNEL"/>
    <property type="match status" value="1"/>
</dbReference>
<evidence type="ECO:0000256" key="2">
    <source>
        <dbReference type="SAM" id="Phobius"/>
    </source>
</evidence>
<feature type="chain" id="PRO_5009241675" evidence="3">
    <location>
        <begin position="33"/>
        <end position="701"/>
    </location>
</feature>
<gene>
    <name evidence="4" type="ORF">SAMN05444167_2199</name>
</gene>
<feature type="transmembrane region" description="Helical" evidence="2">
    <location>
        <begin position="487"/>
        <end position="513"/>
    </location>
</feature>
<name>A0A1G7KIR8_9BACT</name>
<evidence type="ECO:0000256" key="1">
    <source>
        <dbReference type="SAM" id="MobiDB-lite"/>
    </source>
</evidence>
<keyword evidence="2" id="KW-1133">Transmembrane helix</keyword>
<keyword evidence="3" id="KW-0732">Signal</keyword>
<keyword evidence="5" id="KW-1185">Reference proteome</keyword>
<reference evidence="5" key="1">
    <citation type="submission" date="2016-10" db="EMBL/GenBank/DDBJ databases">
        <authorList>
            <person name="Varghese N."/>
            <person name="Submissions S."/>
        </authorList>
    </citation>
    <scope>NUCLEOTIDE SEQUENCE [LARGE SCALE GENOMIC DNA]</scope>
    <source>
        <strain evidence="5">GAS232</strain>
    </source>
</reference>